<evidence type="ECO:0000256" key="1">
    <source>
        <dbReference type="ARBA" id="ARBA00001968"/>
    </source>
</evidence>
<comment type="cofactor">
    <cofactor evidence="1">
        <name>a divalent metal cation</name>
        <dbReference type="ChEBI" id="CHEBI:60240"/>
    </cofactor>
</comment>
<evidence type="ECO:0000313" key="16">
    <source>
        <dbReference type="Proteomes" id="UP000332933"/>
    </source>
</evidence>
<keyword evidence="7" id="KW-0540">Nuclease</keyword>
<dbReference type="PANTHER" id="PTHR22930">
    <property type="match status" value="1"/>
</dbReference>
<evidence type="ECO:0000256" key="7">
    <source>
        <dbReference type="ARBA" id="ARBA00022722"/>
    </source>
</evidence>
<evidence type="ECO:0000256" key="10">
    <source>
        <dbReference type="ARBA" id="ARBA00023242"/>
    </source>
</evidence>
<keyword evidence="6" id="KW-0963">Cytoplasm</keyword>
<keyword evidence="8" id="KW-0479">Metal-binding</keyword>
<evidence type="ECO:0000256" key="12">
    <source>
        <dbReference type="ARBA" id="ARBA00045850"/>
    </source>
</evidence>
<dbReference type="PRINTS" id="PR02086">
    <property type="entry name" value="PUTNUCHARBI1"/>
</dbReference>
<evidence type="ECO:0000256" key="5">
    <source>
        <dbReference type="ARBA" id="ARBA00015519"/>
    </source>
</evidence>
<dbReference type="GO" id="GO:0016787">
    <property type="term" value="F:hydrolase activity"/>
    <property type="evidence" value="ECO:0007669"/>
    <property type="project" value="UniProtKB-KW"/>
</dbReference>
<dbReference type="Proteomes" id="UP000332933">
    <property type="component" value="Unassembled WGS sequence"/>
</dbReference>
<comment type="function">
    <text evidence="12">Transposase-derived protein that may have nuclease activity. Does not have transposase activity.</text>
</comment>
<dbReference type="GO" id="GO:0005737">
    <property type="term" value="C:cytoplasm"/>
    <property type="evidence" value="ECO:0007669"/>
    <property type="project" value="UniProtKB-SubCell"/>
</dbReference>
<dbReference type="InterPro" id="IPR026103">
    <property type="entry name" value="HARBI1_animal"/>
</dbReference>
<evidence type="ECO:0000256" key="8">
    <source>
        <dbReference type="ARBA" id="ARBA00022723"/>
    </source>
</evidence>
<evidence type="ECO:0000259" key="13">
    <source>
        <dbReference type="Pfam" id="PF13359"/>
    </source>
</evidence>
<evidence type="ECO:0000256" key="2">
    <source>
        <dbReference type="ARBA" id="ARBA00004123"/>
    </source>
</evidence>
<keyword evidence="16" id="KW-1185">Reference proteome</keyword>
<keyword evidence="9" id="KW-0378">Hydrolase</keyword>
<sequence length="428" mass="49216">MVRISERQLALRRAMLLLESRKVLKIYRFLHDDSDSEEDQLDAELAAMVQAFERRRYLLPRIHDPYKSSRFRHFLVEIRDTRFRKLFRVERRSFKRIVELVESHESLQSTPGKAQQSPVAHQVLVFLYFLGTNGNAALNEHMGTFFGVGAGTISLFIGRVTAAVFSLRDQFILWPNHAESLAISTKIESMYGFKDCVGFIDGTLFPLETKPILHGEDYYSRKGCYAIAAQIVCDDRGVIRDIYTGWPGSTHDNRVWRNSKLFKLSRHYFGSSQYLLGDSAYQLSASIVPAFKTHPNRNMEHHKAWFNSQLAKGRIMAEHCIGMLKGRFQYLKRIRKELDGKRAMAGIIKLITAASILHNFLVTENDTVPASWIELQVNCNCNADLRGCRVCFPVTATEMQNENENDTEISDVRERVLFQVLRDTGYAF</sequence>
<dbReference type="Pfam" id="PF13359">
    <property type="entry name" value="DDE_Tnp_4"/>
    <property type="match status" value="1"/>
</dbReference>
<dbReference type="GO" id="GO:0046872">
    <property type="term" value="F:metal ion binding"/>
    <property type="evidence" value="ECO:0007669"/>
    <property type="project" value="UniProtKB-KW"/>
</dbReference>
<proteinExistence type="inferred from homology"/>
<name>A0A485LRZ0_9STRA</name>
<protein>
    <recommendedName>
        <fullName evidence="5">Putative nuclease HARBI1</fullName>
    </recommendedName>
    <alternativeName>
        <fullName evidence="11">Harbinger transposase-derived nuclease</fullName>
    </alternativeName>
</protein>
<dbReference type="EMBL" id="VJMH01007386">
    <property type="protein sequence ID" value="KAF0683647.1"/>
    <property type="molecule type" value="Genomic_DNA"/>
</dbReference>
<evidence type="ECO:0000313" key="15">
    <source>
        <dbReference type="EMBL" id="VFU00959.1"/>
    </source>
</evidence>
<keyword evidence="10" id="KW-0539">Nucleus</keyword>
<dbReference type="EMBL" id="CAADRA010007412">
    <property type="protein sequence ID" value="VFU00959.1"/>
    <property type="molecule type" value="Genomic_DNA"/>
</dbReference>
<organism evidence="15 16">
    <name type="scientific">Aphanomyces stellatus</name>
    <dbReference type="NCBI Taxonomy" id="120398"/>
    <lineage>
        <taxon>Eukaryota</taxon>
        <taxon>Sar</taxon>
        <taxon>Stramenopiles</taxon>
        <taxon>Oomycota</taxon>
        <taxon>Saprolegniomycetes</taxon>
        <taxon>Saprolegniales</taxon>
        <taxon>Verrucalvaceae</taxon>
        <taxon>Aphanomyces</taxon>
    </lineage>
</organism>
<evidence type="ECO:0000256" key="4">
    <source>
        <dbReference type="ARBA" id="ARBA00006958"/>
    </source>
</evidence>
<dbReference type="InterPro" id="IPR045249">
    <property type="entry name" value="HARBI1-like"/>
</dbReference>
<dbReference type="InterPro" id="IPR027806">
    <property type="entry name" value="HARBI1_dom"/>
</dbReference>
<evidence type="ECO:0000256" key="6">
    <source>
        <dbReference type="ARBA" id="ARBA00022490"/>
    </source>
</evidence>
<dbReference type="OrthoDB" id="79099at2759"/>
<dbReference type="AlphaFoldDB" id="A0A485LRZ0"/>
<evidence type="ECO:0000256" key="9">
    <source>
        <dbReference type="ARBA" id="ARBA00022801"/>
    </source>
</evidence>
<dbReference type="GO" id="GO:0005634">
    <property type="term" value="C:nucleus"/>
    <property type="evidence" value="ECO:0007669"/>
    <property type="project" value="UniProtKB-SubCell"/>
</dbReference>
<reference evidence="15 16" key="1">
    <citation type="submission" date="2019-03" db="EMBL/GenBank/DDBJ databases">
        <authorList>
            <person name="Gaulin E."/>
            <person name="Dumas B."/>
        </authorList>
    </citation>
    <scope>NUCLEOTIDE SEQUENCE [LARGE SCALE GENOMIC DNA]</scope>
    <source>
        <strain evidence="15">CBS 568.67</strain>
    </source>
</reference>
<comment type="subcellular location">
    <subcellularLocation>
        <location evidence="3">Cytoplasm</location>
    </subcellularLocation>
    <subcellularLocation>
        <location evidence="2">Nucleus</location>
    </subcellularLocation>
</comment>
<dbReference type="PANTHER" id="PTHR22930:SF85">
    <property type="entry name" value="GH03217P-RELATED"/>
    <property type="match status" value="1"/>
</dbReference>
<comment type="similarity">
    <text evidence="4">Belongs to the HARBI1 family.</text>
</comment>
<reference evidence="14" key="2">
    <citation type="submission" date="2019-06" db="EMBL/GenBank/DDBJ databases">
        <title>Genomics analysis of Aphanomyces spp. identifies a new class of oomycete effector associated with host adaptation.</title>
        <authorList>
            <person name="Gaulin E."/>
        </authorList>
    </citation>
    <scope>NUCLEOTIDE SEQUENCE</scope>
    <source>
        <strain evidence="14">CBS 578.67</strain>
    </source>
</reference>
<evidence type="ECO:0000256" key="3">
    <source>
        <dbReference type="ARBA" id="ARBA00004496"/>
    </source>
</evidence>
<dbReference type="GO" id="GO:0004518">
    <property type="term" value="F:nuclease activity"/>
    <property type="evidence" value="ECO:0007669"/>
    <property type="project" value="UniProtKB-KW"/>
</dbReference>
<evidence type="ECO:0000256" key="11">
    <source>
        <dbReference type="ARBA" id="ARBA00030126"/>
    </source>
</evidence>
<feature type="domain" description="DDE Tnp4" evidence="13">
    <location>
        <begin position="200"/>
        <end position="359"/>
    </location>
</feature>
<gene>
    <name evidence="15" type="primary">Aste57867_24319</name>
    <name evidence="14" type="ORF">As57867_024244</name>
    <name evidence="15" type="ORF">ASTE57867_24319</name>
</gene>
<accession>A0A485LRZ0</accession>
<evidence type="ECO:0000313" key="14">
    <source>
        <dbReference type="EMBL" id="KAF0683647.1"/>
    </source>
</evidence>